<dbReference type="EMBL" id="CAJOBC010095405">
    <property type="protein sequence ID" value="CAF4432528.1"/>
    <property type="molecule type" value="Genomic_DNA"/>
</dbReference>
<dbReference type="SUPFAM" id="SSF48452">
    <property type="entry name" value="TPR-like"/>
    <property type="match status" value="1"/>
</dbReference>
<dbReference type="Proteomes" id="UP000663829">
    <property type="component" value="Unassembled WGS sequence"/>
</dbReference>
<dbReference type="SUPFAM" id="SSF56399">
    <property type="entry name" value="ADP-ribosylation"/>
    <property type="match status" value="1"/>
</dbReference>
<dbReference type="Proteomes" id="UP000681722">
    <property type="component" value="Unassembled WGS sequence"/>
</dbReference>
<dbReference type="EMBL" id="CAJNOQ010029582">
    <property type="protein sequence ID" value="CAF1569526.1"/>
    <property type="molecule type" value="Genomic_DNA"/>
</dbReference>
<keyword evidence="4" id="KW-1185">Reference proteome</keyword>
<dbReference type="Gene3D" id="3.90.176.10">
    <property type="entry name" value="Toxin ADP-ribosyltransferase, Chain A, domain 1"/>
    <property type="match status" value="1"/>
</dbReference>
<dbReference type="InterPro" id="IPR011990">
    <property type="entry name" value="TPR-like_helical_dom_sf"/>
</dbReference>
<feature type="repeat" description="TPR" evidence="1">
    <location>
        <begin position="504"/>
        <end position="537"/>
    </location>
</feature>
<dbReference type="Pfam" id="PF13181">
    <property type="entry name" value="TPR_8"/>
    <property type="match status" value="2"/>
</dbReference>
<comment type="caution">
    <text evidence="2">The sequence shown here is derived from an EMBL/GenBank/DDBJ whole genome shotgun (WGS) entry which is preliminary data.</text>
</comment>
<keyword evidence="1" id="KW-0802">TPR repeat</keyword>
<dbReference type="SMART" id="SM00028">
    <property type="entry name" value="TPR"/>
    <property type="match status" value="4"/>
</dbReference>
<dbReference type="AlphaFoldDB" id="A0A815YFS6"/>
<dbReference type="InterPro" id="IPR019734">
    <property type="entry name" value="TPR_rpt"/>
</dbReference>
<dbReference type="OrthoDB" id="10017143at2759"/>
<gene>
    <name evidence="2" type="ORF">GPM918_LOCUS40304</name>
    <name evidence="3" type="ORF">SRO942_LOCUS41238</name>
</gene>
<dbReference type="PROSITE" id="PS50005">
    <property type="entry name" value="TPR"/>
    <property type="match status" value="2"/>
</dbReference>
<evidence type="ECO:0000313" key="4">
    <source>
        <dbReference type="Proteomes" id="UP000663829"/>
    </source>
</evidence>
<protein>
    <submittedName>
        <fullName evidence="2">Uncharacterized protein</fullName>
    </submittedName>
</protein>
<evidence type="ECO:0000313" key="2">
    <source>
        <dbReference type="EMBL" id="CAF1569526.1"/>
    </source>
</evidence>
<accession>A0A815YFS6</accession>
<reference evidence="2" key="1">
    <citation type="submission" date="2021-02" db="EMBL/GenBank/DDBJ databases">
        <authorList>
            <person name="Nowell W R."/>
        </authorList>
    </citation>
    <scope>NUCLEOTIDE SEQUENCE</scope>
</reference>
<organism evidence="2 4">
    <name type="scientific">Didymodactylos carnosus</name>
    <dbReference type="NCBI Taxonomy" id="1234261"/>
    <lineage>
        <taxon>Eukaryota</taxon>
        <taxon>Metazoa</taxon>
        <taxon>Spiralia</taxon>
        <taxon>Gnathifera</taxon>
        <taxon>Rotifera</taxon>
        <taxon>Eurotatoria</taxon>
        <taxon>Bdelloidea</taxon>
        <taxon>Philodinida</taxon>
        <taxon>Philodinidae</taxon>
        <taxon>Didymodactylos</taxon>
    </lineage>
</organism>
<evidence type="ECO:0000256" key="1">
    <source>
        <dbReference type="PROSITE-ProRule" id="PRU00339"/>
    </source>
</evidence>
<proteinExistence type="predicted"/>
<sequence length="556" mass="64597">MKIHLNQTFNYIQVFTDLRTFAAYLDGTFIVQKIVCIVSGKLAKFLCDVARMCPQCQYVYELQLEDEPLSLANSHASHVFDSVDGLFAHMKCLLVDEEKEKKVDEESLSLSIFSSSWTDESFLNLSKGSLKFLLFQVCIEVLHSTQSDPNSMADMLGYCRRQYEHNTDELYKIDDFHTTYRSDKAIFHYTKDSFVFREVNRAFRSEDIERMFTFRRYITDLHRQLVQKTNRQESIPSQNTMRLYRGNKLSTYVLQQLNDNVGCLISINSFLLTTEDRDVAKRFARVDHSINGYESVLLELCIDNTMSSKRPYANIRQISRTEDGHEILFSIGSVWRIQSMENSDDSVWTIQLRSCCDLDSQLAEIYEKFTDGCTFFSMGNILRELGEYENAKAFYYRMLEHRDLPDETRAQVYYSIRTLANEQDKYSAALEKFGQAANLLQSSATPYDKRLASIPPLRAHNILSSQLRVLNSMGLLYHKIGDYERAHKSFTKALDEQGCAIDIAIVHNNLGLLELYHGHYEPARKQLNQAVELAKDHERVREFKQNLDAVNHRLFR</sequence>
<feature type="repeat" description="TPR" evidence="1">
    <location>
        <begin position="467"/>
        <end position="500"/>
    </location>
</feature>
<evidence type="ECO:0000313" key="3">
    <source>
        <dbReference type="EMBL" id="CAF4432528.1"/>
    </source>
</evidence>
<dbReference type="PROSITE" id="PS51996">
    <property type="entry name" value="TR_MART"/>
    <property type="match status" value="1"/>
</dbReference>
<dbReference type="Gene3D" id="1.25.40.10">
    <property type="entry name" value="Tetratricopeptide repeat domain"/>
    <property type="match status" value="2"/>
</dbReference>
<name>A0A815YFS6_9BILA</name>